<evidence type="ECO:0000256" key="12">
    <source>
        <dbReference type="ARBA" id="ARBA00023136"/>
    </source>
</evidence>
<keyword evidence="12 16" id="KW-0472">Membrane</keyword>
<keyword evidence="6 16" id="KW-0812">Transmembrane</keyword>
<comment type="subcellular location">
    <subcellularLocation>
        <location evidence="2">Membrane</location>
        <topology evidence="2">Single-pass membrane protein</topology>
    </subcellularLocation>
</comment>
<evidence type="ECO:0000256" key="2">
    <source>
        <dbReference type="ARBA" id="ARBA00004167"/>
    </source>
</evidence>
<evidence type="ECO:0000313" key="18">
    <source>
        <dbReference type="Proteomes" id="UP000694720"/>
    </source>
</evidence>
<dbReference type="Ensembl" id="ENSSSCT00035109075.1">
    <property type="protein sequence ID" value="ENSSSCP00035047304.1"/>
    <property type="gene ID" value="ENSSSCG00035079718.1"/>
</dbReference>
<dbReference type="Proteomes" id="UP000694724">
    <property type="component" value="Unplaced"/>
</dbReference>
<accession>A0A8D1BJX7</accession>
<evidence type="ECO:0000256" key="5">
    <source>
        <dbReference type="ARBA" id="ARBA00015789"/>
    </source>
</evidence>
<comment type="cofactor">
    <cofactor evidence="1">
        <name>Zn(2+)</name>
        <dbReference type="ChEBI" id="CHEBI:29105"/>
    </cofactor>
</comment>
<keyword evidence="8" id="KW-0732">Signal</keyword>
<reference evidence="17" key="1">
    <citation type="submission" date="2025-05" db="UniProtKB">
        <authorList>
            <consortium name="Ensembl"/>
        </authorList>
    </citation>
    <scope>IDENTIFICATION</scope>
</reference>
<evidence type="ECO:0000256" key="8">
    <source>
        <dbReference type="ARBA" id="ARBA00022729"/>
    </source>
</evidence>
<dbReference type="AlphaFoldDB" id="A0A8D1BJX7"/>
<keyword evidence="10" id="KW-0862">Zinc</keyword>
<proteinExistence type="inferred from homology"/>
<evidence type="ECO:0000256" key="7">
    <source>
        <dbReference type="ARBA" id="ARBA00022723"/>
    </source>
</evidence>
<comment type="function">
    <text evidence="14">Inhibits calcineurin-dependent transcriptional responses by binding to the catalytic domain of calcineurin A. Could play a role during central nervous system development.</text>
</comment>
<dbReference type="GO" id="GO:0046872">
    <property type="term" value="F:metal ion binding"/>
    <property type="evidence" value="ECO:0007669"/>
    <property type="project" value="UniProtKB-KW"/>
</dbReference>
<name>A0A8D1BJX7_PIG</name>
<dbReference type="Pfam" id="PF01663">
    <property type="entry name" value="Phosphodiest"/>
    <property type="match status" value="1"/>
</dbReference>
<keyword evidence="13" id="KW-0325">Glycoprotein</keyword>
<dbReference type="GO" id="GO:0016020">
    <property type="term" value="C:membrane"/>
    <property type="evidence" value="ECO:0007669"/>
    <property type="project" value="UniProtKB-SubCell"/>
</dbReference>
<evidence type="ECO:0000256" key="16">
    <source>
        <dbReference type="SAM" id="Phobius"/>
    </source>
</evidence>
<evidence type="ECO:0000256" key="10">
    <source>
        <dbReference type="ARBA" id="ARBA00022833"/>
    </source>
</evidence>
<evidence type="ECO:0000313" key="17">
    <source>
        <dbReference type="Ensembl" id="ENSSSCP00035047304.1"/>
    </source>
</evidence>
<comment type="similarity">
    <text evidence="4">Belongs to the nucleotide pyrophosphatase/phosphodiesterase family.</text>
</comment>
<dbReference type="CDD" id="cd16018">
    <property type="entry name" value="Enpp"/>
    <property type="match status" value="1"/>
</dbReference>
<dbReference type="Proteomes" id="UP000694722">
    <property type="component" value="Unplaced"/>
</dbReference>
<dbReference type="PANTHER" id="PTHR10151:SF125">
    <property type="entry name" value="ECTONUCLEOTIDE PYROPHOSPHATASE_PHOSPHODIESTERASE FAMILY MEMBER 5"/>
    <property type="match status" value="1"/>
</dbReference>
<dbReference type="Ensembl" id="ENSSSCT00055034399.1">
    <property type="protein sequence ID" value="ENSSSCP00055027327.1"/>
    <property type="gene ID" value="ENSSSCG00055017474.1"/>
</dbReference>
<dbReference type="InterPro" id="IPR017850">
    <property type="entry name" value="Alkaline_phosphatase_core_sf"/>
</dbReference>
<dbReference type="FunFam" id="3.30.70.330:FF:000092">
    <property type="entry name" value="Calcipressin-2 isoform 2"/>
    <property type="match status" value="1"/>
</dbReference>
<evidence type="ECO:0000256" key="14">
    <source>
        <dbReference type="ARBA" id="ARBA00024927"/>
    </source>
</evidence>
<dbReference type="Ensembl" id="ENSSSCT00040001795.1">
    <property type="protein sequence ID" value="ENSSSCP00040000467.1"/>
    <property type="gene ID" value="ENSSSCG00040001495.1"/>
</dbReference>
<dbReference type="Gene3D" id="3.30.70.330">
    <property type="match status" value="1"/>
</dbReference>
<evidence type="ECO:0000256" key="9">
    <source>
        <dbReference type="ARBA" id="ARBA00022801"/>
    </source>
</evidence>
<keyword evidence="9" id="KW-0378">Hydrolase</keyword>
<dbReference type="Gene3D" id="3.30.1360.180">
    <property type="match status" value="1"/>
</dbReference>
<organism evidence="17 18">
    <name type="scientific">Sus scrofa</name>
    <name type="common">Pig</name>
    <dbReference type="NCBI Taxonomy" id="9823"/>
    <lineage>
        <taxon>Eukaryota</taxon>
        <taxon>Metazoa</taxon>
        <taxon>Chordata</taxon>
        <taxon>Craniata</taxon>
        <taxon>Vertebrata</taxon>
        <taxon>Euteleostomi</taxon>
        <taxon>Mammalia</taxon>
        <taxon>Eutheria</taxon>
        <taxon>Laurasiatheria</taxon>
        <taxon>Artiodactyla</taxon>
        <taxon>Suina</taxon>
        <taxon>Suidae</taxon>
        <taxon>Sus</taxon>
    </lineage>
</organism>
<dbReference type="GO" id="GO:0003676">
    <property type="term" value="F:nucleic acid binding"/>
    <property type="evidence" value="ECO:0007669"/>
    <property type="project" value="InterPro"/>
</dbReference>
<dbReference type="InterPro" id="IPR034919">
    <property type="entry name" value="RCAN2_RRM"/>
</dbReference>
<feature type="transmembrane region" description="Helical" evidence="16">
    <location>
        <begin position="587"/>
        <end position="607"/>
    </location>
</feature>
<keyword evidence="11 16" id="KW-1133">Transmembrane helix</keyword>
<dbReference type="InterPro" id="IPR002591">
    <property type="entry name" value="Phosphodiest/P_Trfase"/>
</dbReference>
<dbReference type="SUPFAM" id="SSF54928">
    <property type="entry name" value="RNA-binding domain, RBD"/>
    <property type="match status" value="1"/>
</dbReference>
<comment type="similarity">
    <text evidence="3">Belongs to the RCAN family.</text>
</comment>
<evidence type="ECO:0000256" key="1">
    <source>
        <dbReference type="ARBA" id="ARBA00001947"/>
    </source>
</evidence>
<dbReference type="PANTHER" id="PTHR10151">
    <property type="entry name" value="ECTONUCLEOTIDE PYROPHOSPHATASE/PHOSPHODIESTERASE"/>
    <property type="match status" value="1"/>
</dbReference>
<protein>
    <recommendedName>
        <fullName evidence="5">Calcipressin-2</fullName>
    </recommendedName>
    <alternativeName>
        <fullName evidence="15">Regulator of calcineurin 2</fullName>
    </alternativeName>
</protein>
<dbReference type="GO" id="GO:0016787">
    <property type="term" value="F:hydrolase activity"/>
    <property type="evidence" value="ECO:0007669"/>
    <property type="project" value="UniProtKB-KW"/>
</dbReference>
<evidence type="ECO:0000256" key="6">
    <source>
        <dbReference type="ARBA" id="ARBA00022692"/>
    </source>
</evidence>
<evidence type="ECO:0000256" key="15">
    <source>
        <dbReference type="ARBA" id="ARBA00029914"/>
    </source>
</evidence>
<dbReference type="SUPFAM" id="SSF53649">
    <property type="entry name" value="Alkaline phosphatase-like"/>
    <property type="match status" value="1"/>
</dbReference>
<dbReference type="CDD" id="cd12709">
    <property type="entry name" value="RRM_RCAN2"/>
    <property type="match status" value="1"/>
</dbReference>
<dbReference type="InterPro" id="IPR012677">
    <property type="entry name" value="Nucleotide-bd_a/b_plait_sf"/>
</dbReference>
<evidence type="ECO:0000256" key="11">
    <source>
        <dbReference type="ARBA" id="ARBA00022989"/>
    </source>
</evidence>
<dbReference type="InterPro" id="IPR006931">
    <property type="entry name" value="Calcipressin"/>
</dbReference>
<dbReference type="GO" id="GO:0019722">
    <property type="term" value="P:calcium-mediated signaling"/>
    <property type="evidence" value="ECO:0007669"/>
    <property type="project" value="InterPro"/>
</dbReference>
<dbReference type="FunFam" id="3.30.1360.180:FF:000004">
    <property type="entry name" value="Ectonucleotide pyrophosphatase/phosphodiesterase family member 4"/>
    <property type="match status" value="1"/>
</dbReference>
<dbReference type="Proteomes" id="UP000694720">
    <property type="component" value="Unplaced"/>
</dbReference>
<keyword evidence="7" id="KW-0479">Metal-binding</keyword>
<sequence>MPAPSMDCDASTLVACVVDVEVFTNQEVKEKFEGLFRTYDDCVTFQLFKSFRRVRINFSNPKSAARARIELHETQFRGKKLKLYFAQVQTPETDGDKLHLAPPQPAKQFLISPPASPPVGWQPISDATPVLNYDLLYAVAKLGPDYLTRNRSSSLKMTSKFLWVCFLLAALTLAKTYSLQPDQQKVLLVSFDGFRWDYLYRVPTPHFHYVMKHGVHVKQVTNIFITKTYPNHYTLVTGLFAENHGIVANDMFDPILNKSFSLDNMDIYDSEFWEEATPIWITNQRAGHTSGAAMWPGTDVKIHESFPTHYLPYNESVSFEERVAKIIEWFTSKEPINLGLLYWEEPDDMGHHLGPDSPLMGPVISDTDHKLGYLIQMLKKAKLWNVLNLIITSDHGMTQCSEERVIELDQYLDRDHYTLIDQSPVAAILPKEGKFDEVYEALAHAHPNLTVYKKEEIPERWHYRYNSRIQPIIAVADNGWYVLRNKSDDFLLGNHGYDNALAEMHPIFLAHGPAFRKNFTREAMNSTDLYPLLCHLLNITGMPHNGSLRNVQDLLSSTAPRASPYTQSPPFLRGGVKPRENEQEESYAYFLGVSLGAIIVIVFLITFTKHLIRSQIPALPDFQSEISQPLLQA</sequence>
<evidence type="ECO:0000256" key="3">
    <source>
        <dbReference type="ARBA" id="ARBA00008209"/>
    </source>
</evidence>
<dbReference type="Pfam" id="PF04847">
    <property type="entry name" value="Calcipressin"/>
    <property type="match status" value="1"/>
</dbReference>
<evidence type="ECO:0000256" key="13">
    <source>
        <dbReference type="ARBA" id="ARBA00023180"/>
    </source>
</evidence>
<evidence type="ECO:0000256" key="4">
    <source>
        <dbReference type="ARBA" id="ARBA00010594"/>
    </source>
</evidence>
<dbReference type="InterPro" id="IPR035979">
    <property type="entry name" value="RBD_domain_sf"/>
</dbReference>
<dbReference type="Gene3D" id="3.40.720.10">
    <property type="entry name" value="Alkaline Phosphatase, subunit A"/>
    <property type="match status" value="1"/>
</dbReference>
<gene>
    <name evidence="17" type="primary">RCAN2</name>
</gene>